<dbReference type="Pfam" id="PF07681">
    <property type="entry name" value="DoxX"/>
    <property type="match status" value="1"/>
</dbReference>
<accession>A0A2T0U8W8</accession>
<comment type="subcellular location">
    <subcellularLocation>
        <location evidence="1">Cell membrane</location>
        <topology evidence="1">Multi-pass membrane protein</topology>
    </subcellularLocation>
</comment>
<dbReference type="InterPro" id="IPR032808">
    <property type="entry name" value="DoxX"/>
</dbReference>
<evidence type="ECO:0000256" key="5">
    <source>
        <dbReference type="ARBA" id="ARBA00022989"/>
    </source>
</evidence>
<comment type="similarity">
    <text evidence="2">Belongs to the DoxX family.</text>
</comment>
<dbReference type="InterPro" id="IPR051907">
    <property type="entry name" value="DoxX-like_oxidoreductase"/>
</dbReference>
<evidence type="ECO:0000256" key="7">
    <source>
        <dbReference type="SAM" id="Phobius"/>
    </source>
</evidence>
<evidence type="ECO:0000256" key="3">
    <source>
        <dbReference type="ARBA" id="ARBA00022475"/>
    </source>
</evidence>
<dbReference type="OrthoDB" id="9813193at2"/>
<dbReference type="AlphaFoldDB" id="A0A2T0U8W8"/>
<keyword evidence="4 7" id="KW-0812">Transmembrane</keyword>
<feature type="transmembrane region" description="Helical" evidence="7">
    <location>
        <begin position="81"/>
        <end position="97"/>
    </location>
</feature>
<evidence type="ECO:0000256" key="4">
    <source>
        <dbReference type="ARBA" id="ARBA00022692"/>
    </source>
</evidence>
<name>A0A2T0U8W8_9SPHI</name>
<keyword evidence="5 7" id="KW-1133">Transmembrane helix</keyword>
<protein>
    <submittedName>
        <fullName evidence="8">Putative oxidoreductase</fullName>
    </submittedName>
</protein>
<dbReference type="GO" id="GO:0005886">
    <property type="term" value="C:plasma membrane"/>
    <property type="evidence" value="ECO:0007669"/>
    <property type="project" value="UniProtKB-SubCell"/>
</dbReference>
<organism evidence="8 9">
    <name type="scientific">Arcticibacter pallidicorallinus</name>
    <dbReference type="NCBI Taxonomy" id="1259464"/>
    <lineage>
        <taxon>Bacteria</taxon>
        <taxon>Pseudomonadati</taxon>
        <taxon>Bacteroidota</taxon>
        <taxon>Sphingobacteriia</taxon>
        <taxon>Sphingobacteriales</taxon>
        <taxon>Sphingobacteriaceae</taxon>
        <taxon>Arcticibacter</taxon>
    </lineage>
</organism>
<keyword evidence="3" id="KW-1003">Cell membrane</keyword>
<dbReference type="RefSeq" id="WP_106291505.1">
    <property type="nucleotide sequence ID" value="NZ_PVTH01000002.1"/>
</dbReference>
<dbReference type="Proteomes" id="UP000238034">
    <property type="component" value="Unassembled WGS sequence"/>
</dbReference>
<evidence type="ECO:0000256" key="2">
    <source>
        <dbReference type="ARBA" id="ARBA00006679"/>
    </source>
</evidence>
<reference evidence="8 9" key="1">
    <citation type="submission" date="2018-03" db="EMBL/GenBank/DDBJ databases">
        <title>Genomic Encyclopedia of Type Strains, Phase III (KMG-III): the genomes of soil and plant-associated and newly described type strains.</title>
        <authorList>
            <person name="Whitman W."/>
        </authorList>
    </citation>
    <scope>NUCLEOTIDE SEQUENCE [LARGE SCALE GENOMIC DNA]</scope>
    <source>
        <strain evidence="8 9">CGMCC 1.9313</strain>
    </source>
</reference>
<keyword evidence="6 7" id="KW-0472">Membrane</keyword>
<dbReference type="PANTHER" id="PTHR33452">
    <property type="entry name" value="OXIDOREDUCTASE CATD-RELATED"/>
    <property type="match status" value="1"/>
</dbReference>
<gene>
    <name evidence="8" type="ORF">B0I27_102130</name>
</gene>
<sequence>MKSSLFRSNAISLDLGLLLLRISAGCAMLTHGWPKLQKALEGSIQFADPIGVGPELTLYLAIFAELVCAILVILGFATRVAVIPLIATMLVAFFIVHGADPFGTKEASFIFLGIFACLFLTGPGKYSLDHKIK</sequence>
<dbReference type="PANTHER" id="PTHR33452:SF1">
    <property type="entry name" value="INNER MEMBRANE PROTEIN YPHA-RELATED"/>
    <property type="match status" value="1"/>
</dbReference>
<comment type="caution">
    <text evidence="8">The sequence shown here is derived from an EMBL/GenBank/DDBJ whole genome shotgun (WGS) entry which is preliminary data.</text>
</comment>
<evidence type="ECO:0000256" key="1">
    <source>
        <dbReference type="ARBA" id="ARBA00004651"/>
    </source>
</evidence>
<dbReference type="EMBL" id="PVTH01000002">
    <property type="protein sequence ID" value="PRY54364.1"/>
    <property type="molecule type" value="Genomic_DNA"/>
</dbReference>
<feature type="transmembrane region" description="Helical" evidence="7">
    <location>
        <begin position="56"/>
        <end position="74"/>
    </location>
</feature>
<evidence type="ECO:0000313" key="9">
    <source>
        <dbReference type="Proteomes" id="UP000238034"/>
    </source>
</evidence>
<keyword evidence="9" id="KW-1185">Reference proteome</keyword>
<evidence type="ECO:0000313" key="8">
    <source>
        <dbReference type="EMBL" id="PRY54364.1"/>
    </source>
</evidence>
<proteinExistence type="inferred from homology"/>
<evidence type="ECO:0000256" key="6">
    <source>
        <dbReference type="ARBA" id="ARBA00023136"/>
    </source>
</evidence>
<feature type="transmembrane region" description="Helical" evidence="7">
    <location>
        <begin position="109"/>
        <end position="128"/>
    </location>
</feature>